<keyword evidence="6" id="KW-0851">Voltage-gated channel</keyword>
<dbReference type="InterPro" id="IPR003131">
    <property type="entry name" value="T1-type_BTB"/>
</dbReference>
<dbReference type="AlphaFoldDB" id="A0A8J9VD79"/>
<accession>A0A8J9VD79</accession>
<dbReference type="OrthoDB" id="415460at2759"/>
<sequence length="497" mass="57067">MYAVTYDSATMPRPKSLQLTPIRVRPRSFSQARIKPSKRLILNVGGTHYEVSKSLVDMYPETLLGSREKECFYDDARKEYVFDRDPDIFRHILNYHRTGTLHYPENEGLVKYEEELSFFGLDSGDLAEMLGPCCREAYFDKKETLLKGNDQTDGDRSSNADRTLRERMWQSIENPGSDTCGTAFFYVMLFFITVSIASNVLETIYCRGVDREEWMYCGDRYPRSFYVVESACAILFTLEYIIRCYATPERWIFVKSPMSIIDILSILPFYVALCMPKDSEMNGVFVTLRVFRVFRVFKLTRSSTNLQLLGYTLKSCVRDLSFLLFALFMTVIVFSTIVFYAEKGSPTSHFTSIPATSWYIIVTMTTLGYGDMVARTTFGKVVTAFCCLSSVVLLTLPVTVIVSNFNNLHRPEKLQGKFTDVPAIRRRMTKTPHKSDMFESQHRHLLQSLDQVRDRSLGGVSFVYGRRNDDESGIEVLRAHSDSDSDECDDECKSLKI</sequence>
<dbReference type="PRINTS" id="PR01491">
    <property type="entry name" value="KVCHANNEL"/>
</dbReference>
<dbReference type="Gene3D" id="1.10.287.70">
    <property type="match status" value="1"/>
</dbReference>
<dbReference type="InterPro" id="IPR027359">
    <property type="entry name" value="Volt_channel_dom_sf"/>
</dbReference>
<evidence type="ECO:0000256" key="5">
    <source>
        <dbReference type="ARBA" id="ARBA00022826"/>
    </source>
</evidence>
<comment type="subcellular location">
    <subcellularLocation>
        <location evidence="1">Membrane</location>
        <topology evidence="1">Multi-pass membrane protein</topology>
    </subcellularLocation>
</comment>
<dbReference type="GO" id="GO:0005250">
    <property type="term" value="F:A-type (transient outward) potassium channel activity"/>
    <property type="evidence" value="ECO:0007669"/>
    <property type="project" value="TreeGrafter"/>
</dbReference>
<keyword evidence="7" id="KW-0630">Potassium</keyword>
<dbReference type="SMART" id="SM00225">
    <property type="entry name" value="BTB"/>
    <property type="match status" value="1"/>
</dbReference>
<dbReference type="PRINTS" id="PR00169">
    <property type="entry name" value="KCHANNEL"/>
</dbReference>
<feature type="domain" description="BTB" evidence="13">
    <location>
        <begin position="38"/>
        <end position="141"/>
    </location>
</feature>
<dbReference type="FunFam" id="1.20.120.350:FF:000081">
    <property type="entry name" value="Predicted protein"/>
    <property type="match status" value="1"/>
</dbReference>
<evidence type="ECO:0000256" key="9">
    <source>
        <dbReference type="ARBA" id="ARBA00023065"/>
    </source>
</evidence>
<organism evidence="14 15">
    <name type="scientific">Branchiostoma lanceolatum</name>
    <name type="common">Common lancelet</name>
    <name type="synonym">Amphioxus lanceolatum</name>
    <dbReference type="NCBI Taxonomy" id="7740"/>
    <lineage>
        <taxon>Eukaryota</taxon>
        <taxon>Metazoa</taxon>
        <taxon>Chordata</taxon>
        <taxon>Cephalochordata</taxon>
        <taxon>Leptocardii</taxon>
        <taxon>Amphioxiformes</taxon>
        <taxon>Branchiostomatidae</taxon>
        <taxon>Branchiostoma</taxon>
    </lineage>
</organism>
<reference evidence="14" key="1">
    <citation type="submission" date="2022-01" db="EMBL/GenBank/DDBJ databases">
        <authorList>
            <person name="Braso-Vives M."/>
        </authorList>
    </citation>
    <scope>NUCLEOTIDE SEQUENCE</scope>
</reference>
<dbReference type="InterPro" id="IPR028325">
    <property type="entry name" value="VG_K_chnl"/>
</dbReference>
<feature type="transmembrane region" description="Helical" evidence="12">
    <location>
        <begin position="320"/>
        <end position="341"/>
    </location>
</feature>
<dbReference type="Pfam" id="PF02214">
    <property type="entry name" value="BTB_2"/>
    <property type="match status" value="1"/>
</dbReference>
<evidence type="ECO:0000256" key="6">
    <source>
        <dbReference type="ARBA" id="ARBA00022882"/>
    </source>
</evidence>
<keyword evidence="4 12" id="KW-0812">Transmembrane</keyword>
<evidence type="ECO:0000256" key="1">
    <source>
        <dbReference type="ARBA" id="ARBA00004141"/>
    </source>
</evidence>
<dbReference type="GO" id="GO:0001508">
    <property type="term" value="P:action potential"/>
    <property type="evidence" value="ECO:0007669"/>
    <property type="project" value="TreeGrafter"/>
</dbReference>
<dbReference type="GO" id="GO:0008076">
    <property type="term" value="C:voltage-gated potassium channel complex"/>
    <property type="evidence" value="ECO:0007669"/>
    <property type="project" value="InterPro"/>
</dbReference>
<evidence type="ECO:0000313" key="15">
    <source>
        <dbReference type="Proteomes" id="UP000838412"/>
    </source>
</evidence>
<dbReference type="InterPro" id="IPR005821">
    <property type="entry name" value="Ion_trans_dom"/>
</dbReference>
<dbReference type="GO" id="GO:0051260">
    <property type="term" value="P:protein homooligomerization"/>
    <property type="evidence" value="ECO:0007669"/>
    <property type="project" value="InterPro"/>
</dbReference>
<dbReference type="InterPro" id="IPR003975">
    <property type="entry name" value="K_chnl_volt-dep_Kv4"/>
</dbReference>
<evidence type="ECO:0000259" key="13">
    <source>
        <dbReference type="SMART" id="SM00225"/>
    </source>
</evidence>
<dbReference type="PANTHER" id="PTHR11537">
    <property type="entry name" value="VOLTAGE-GATED POTASSIUM CHANNEL"/>
    <property type="match status" value="1"/>
</dbReference>
<keyword evidence="11" id="KW-0407">Ion channel</keyword>
<evidence type="ECO:0000256" key="7">
    <source>
        <dbReference type="ARBA" id="ARBA00022958"/>
    </source>
</evidence>
<dbReference type="SUPFAM" id="SSF81324">
    <property type="entry name" value="Voltage-gated potassium channels"/>
    <property type="match status" value="1"/>
</dbReference>
<evidence type="ECO:0000256" key="4">
    <source>
        <dbReference type="ARBA" id="ARBA00022692"/>
    </source>
</evidence>
<dbReference type="FunFam" id="3.30.710.10:FF:000152">
    <property type="entry name" value="Predicted protein"/>
    <property type="match status" value="1"/>
</dbReference>
<evidence type="ECO:0000256" key="2">
    <source>
        <dbReference type="ARBA" id="ARBA00022448"/>
    </source>
</evidence>
<feature type="transmembrane region" description="Helical" evidence="12">
    <location>
        <begin position="254"/>
        <end position="273"/>
    </location>
</feature>
<dbReference type="Proteomes" id="UP000838412">
    <property type="component" value="Chromosome 1"/>
</dbReference>
<dbReference type="EMBL" id="OV696686">
    <property type="protein sequence ID" value="CAH1231532.1"/>
    <property type="molecule type" value="Genomic_DNA"/>
</dbReference>
<keyword evidence="5" id="KW-0631">Potassium channel</keyword>
<dbReference type="InterPro" id="IPR000210">
    <property type="entry name" value="BTB/POZ_dom"/>
</dbReference>
<keyword evidence="3" id="KW-0633">Potassium transport</keyword>
<dbReference type="Pfam" id="PF00520">
    <property type="entry name" value="Ion_trans"/>
    <property type="match status" value="1"/>
</dbReference>
<name>A0A8J9VD79_BRALA</name>
<feature type="transmembrane region" description="Helical" evidence="12">
    <location>
        <begin position="225"/>
        <end position="242"/>
    </location>
</feature>
<keyword evidence="8 12" id="KW-1133">Transmembrane helix</keyword>
<evidence type="ECO:0000256" key="8">
    <source>
        <dbReference type="ARBA" id="ARBA00022989"/>
    </source>
</evidence>
<evidence type="ECO:0000256" key="3">
    <source>
        <dbReference type="ARBA" id="ARBA00022538"/>
    </source>
</evidence>
<keyword evidence="2" id="KW-0813">Transport</keyword>
<gene>
    <name evidence="14" type="primary">KCND1</name>
    <name evidence="14" type="ORF">BLAG_LOCUS1282</name>
</gene>
<evidence type="ECO:0000256" key="10">
    <source>
        <dbReference type="ARBA" id="ARBA00023136"/>
    </source>
</evidence>
<keyword evidence="15" id="KW-1185">Reference proteome</keyword>
<feature type="transmembrane region" description="Helical" evidence="12">
    <location>
        <begin position="347"/>
        <end position="369"/>
    </location>
</feature>
<feature type="transmembrane region" description="Helical" evidence="12">
    <location>
        <begin position="183"/>
        <end position="205"/>
    </location>
</feature>
<dbReference type="FunFam" id="1.10.287.70:FF:000028">
    <property type="entry name" value="potassium voltage-gated channel subfamily D member 3"/>
    <property type="match status" value="1"/>
</dbReference>
<evidence type="ECO:0000313" key="14">
    <source>
        <dbReference type="EMBL" id="CAH1231532.1"/>
    </source>
</evidence>
<dbReference type="PRINTS" id="PR01497">
    <property type="entry name" value="SHALCHANNEL"/>
</dbReference>
<dbReference type="InterPro" id="IPR011333">
    <property type="entry name" value="SKP1/BTB/POZ_sf"/>
</dbReference>
<keyword evidence="9" id="KW-0406">Ion transport</keyword>
<dbReference type="InterPro" id="IPR003968">
    <property type="entry name" value="K_chnl_volt-dep_Kv"/>
</dbReference>
<feature type="transmembrane region" description="Helical" evidence="12">
    <location>
        <begin position="381"/>
        <end position="402"/>
    </location>
</feature>
<dbReference type="Gene3D" id="3.30.710.10">
    <property type="entry name" value="Potassium Channel Kv1.1, Chain A"/>
    <property type="match status" value="1"/>
</dbReference>
<evidence type="ECO:0000256" key="11">
    <source>
        <dbReference type="ARBA" id="ARBA00023303"/>
    </source>
</evidence>
<dbReference type="PANTHER" id="PTHR11537:SF105">
    <property type="entry name" value="POTASSIUM VOLTAGE-GATED CHANNEL PROTEIN SHAL"/>
    <property type="match status" value="1"/>
</dbReference>
<evidence type="ECO:0000256" key="12">
    <source>
        <dbReference type="SAM" id="Phobius"/>
    </source>
</evidence>
<protein>
    <submittedName>
        <fullName evidence="14">KCND1 protein</fullName>
    </submittedName>
</protein>
<dbReference type="Gene3D" id="1.20.120.350">
    <property type="entry name" value="Voltage-gated potassium channels. Chain C"/>
    <property type="match status" value="1"/>
</dbReference>
<dbReference type="SUPFAM" id="SSF54695">
    <property type="entry name" value="POZ domain"/>
    <property type="match status" value="1"/>
</dbReference>
<keyword evidence="10 12" id="KW-0472">Membrane</keyword>
<proteinExistence type="predicted"/>